<comment type="caution">
    <text evidence="1">The sequence shown here is derived from an EMBL/GenBank/DDBJ whole genome shotgun (WGS) entry which is preliminary data.</text>
</comment>
<evidence type="ECO:0000313" key="2">
    <source>
        <dbReference type="Proteomes" id="UP001589818"/>
    </source>
</evidence>
<keyword evidence="2" id="KW-1185">Reference proteome</keyword>
<dbReference type="EMBL" id="JBHLVF010000008">
    <property type="protein sequence ID" value="MFC0390397.1"/>
    <property type="molecule type" value="Genomic_DNA"/>
</dbReference>
<organism evidence="1 2">
    <name type="scientific">Paenibacillus mendelii</name>
    <dbReference type="NCBI Taxonomy" id="206163"/>
    <lineage>
        <taxon>Bacteria</taxon>
        <taxon>Bacillati</taxon>
        <taxon>Bacillota</taxon>
        <taxon>Bacilli</taxon>
        <taxon>Bacillales</taxon>
        <taxon>Paenibacillaceae</taxon>
        <taxon>Paenibacillus</taxon>
    </lineage>
</organism>
<dbReference type="Proteomes" id="UP001589818">
    <property type="component" value="Unassembled WGS sequence"/>
</dbReference>
<evidence type="ECO:0008006" key="3">
    <source>
        <dbReference type="Google" id="ProtNLM"/>
    </source>
</evidence>
<gene>
    <name evidence="1" type="ORF">ACFFJ8_03300</name>
</gene>
<sequence>MAEEISRVPYERLVQLIEQRDRVLADLQDASIVEEADKVVIRKLAAYDELLTRRMAELKTEASEALHKMYASRQQKRAYESEMENSYFYDKKR</sequence>
<proteinExistence type="predicted"/>
<accession>A0ABV6J4B4</accession>
<reference evidence="1 2" key="1">
    <citation type="submission" date="2024-09" db="EMBL/GenBank/DDBJ databases">
        <authorList>
            <person name="Sun Q."/>
            <person name="Mori K."/>
        </authorList>
    </citation>
    <scope>NUCLEOTIDE SEQUENCE [LARGE SCALE GENOMIC DNA]</scope>
    <source>
        <strain evidence="1 2">CCM 4839</strain>
    </source>
</reference>
<protein>
    <recommendedName>
        <fullName evidence="3">Flagellar protein FliT</fullName>
    </recommendedName>
</protein>
<dbReference type="RefSeq" id="WP_204820030.1">
    <property type="nucleotide sequence ID" value="NZ_JANHOF010000024.1"/>
</dbReference>
<evidence type="ECO:0000313" key="1">
    <source>
        <dbReference type="EMBL" id="MFC0390397.1"/>
    </source>
</evidence>
<name>A0ABV6J4B4_9BACL</name>